<comment type="subcellular location">
    <subcellularLocation>
        <location evidence="1">Nucleus</location>
    </subcellularLocation>
</comment>
<comment type="caution">
    <text evidence="9">The sequence shown here is derived from an EMBL/GenBank/DDBJ whole genome shotgun (WGS) entry which is preliminary data.</text>
</comment>
<evidence type="ECO:0000256" key="4">
    <source>
        <dbReference type="ARBA" id="ARBA00022771"/>
    </source>
</evidence>
<keyword evidence="10" id="KW-1185">Reference proteome</keyword>
<evidence type="ECO:0000256" key="1">
    <source>
        <dbReference type="ARBA" id="ARBA00004123"/>
    </source>
</evidence>
<dbReference type="InterPro" id="IPR036236">
    <property type="entry name" value="Znf_C2H2_sf"/>
</dbReference>
<dbReference type="GO" id="GO:0010468">
    <property type="term" value="P:regulation of gene expression"/>
    <property type="evidence" value="ECO:0007669"/>
    <property type="project" value="TreeGrafter"/>
</dbReference>
<dbReference type="InterPro" id="IPR050331">
    <property type="entry name" value="Zinc_finger"/>
</dbReference>
<evidence type="ECO:0000256" key="3">
    <source>
        <dbReference type="ARBA" id="ARBA00022737"/>
    </source>
</evidence>
<dbReference type="GO" id="GO:0005634">
    <property type="term" value="C:nucleus"/>
    <property type="evidence" value="ECO:0007669"/>
    <property type="project" value="UniProtKB-SubCell"/>
</dbReference>
<dbReference type="SUPFAM" id="SSF57667">
    <property type="entry name" value="beta-beta-alpha zinc fingers"/>
    <property type="match status" value="1"/>
</dbReference>
<gene>
    <name evidence="9" type="ORF">WMY93_008819</name>
</gene>
<reference evidence="10" key="1">
    <citation type="submission" date="2024-04" db="EMBL/GenBank/DDBJ databases">
        <title>Salinicola lusitanus LLJ914,a marine bacterium isolated from the Okinawa Trough.</title>
        <authorList>
            <person name="Li J."/>
        </authorList>
    </citation>
    <scope>NUCLEOTIDE SEQUENCE [LARGE SCALE GENOMIC DNA]</scope>
</reference>
<keyword evidence="2" id="KW-0479">Metal-binding</keyword>
<evidence type="ECO:0000259" key="8">
    <source>
        <dbReference type="PROSITE" id="PS50157"/>
    </source>
</evidence>
<dbReference type="PROSITE" id="PS50157">
    <property type="entry name" value="ZINC_FINGER_C2H2_2"/>
    <property type="match status" value="2"/>
</dbReference>
<dbReference type="Proteomes" id="UP001460270">
    <property type="component" value="Unassembled WGS sequence"/>
</dbReference>
<dbReference type="PANTHER" id="PTHR16515">
    <property type="entry name" value="PR DOMAIN ZINC FINGER PROTEIN"/>
    <property type="match status" value="1"/>
</dbReference>
<sequence length="543" mass="59558">MIIQNVCHCCTPRRLRYVSILILDYDIRNGLLICVRGTDALRSALFTMQPASIQSVGSSVMNPNINLGHLLSTPNLIRCDKCRFTTTDILAFKKHVAQEHTEYYCFYCNRVSLSEAELQAHLQIHTGTSPFKCPHCGQVYMRRMCLIKHIDRLHSKTLPQEPPKIVPHVSVSSASQSLSSAPSVSTQRPVVRVNVPPPSTTGVTLDTNLQRLKSLGSNIANPSHGDGVPSNGLIQRNRALTVSLPEEVSIPAGCMVQVAEVKTVDGTKELRLRFVAQENESVTKNGRTTIPETSKVLMSQMECPNASTQSGMRLINKNHVNKDRPTLVSVNSSKNFSNHKLTEQRSTAKRSSEVINLDAPVPNKISRNFASVREAKIAMQKESNHVNTSATVSSLLANRLTAGSLQPESQLTGISLNGAEQRISCAPGPPSSLESLMMSYAQIMPRIVPNRGSAALLDRSRECAALLLMPLRKDQAVKRPSLNQPVVVLNHPKPCANLKGVLTNTLRNQTTTVTPKCQILKMKLGKVMGKKYEVTGCTLRNLS</sequence>
<keyword evidence="3" id="KW-0677">Repeat</keyword>
<dbReference type="Gene3D" id="3.30.160.60">
    <property type="entry name" value="Classic Zinc Finger"/>
    <property type="match status" value="1"/>
</dbReference>
<keyword evidence="4 7" id="KW-0863">Zinc-finger</keyword>
<keyword evidence="5" id="KW-0862">Zinc</keyword>
<dbReference type="PANTHER" id="PTHR16515:SF49">
    <property type="entry name" value="GASTRULA ZINC FINGER PROTEIN XLCGF49.1-LIKE-RELATED"/>
    <property type="match status" value="1"/>
</dbReference>
<dbReference type="EMBL" id="JBBPFD010000006">
    <property type="protein sequence ID" value="KAK7921917.1"/>
    <property type="molecule type" value="Genomic_DNA"/>
</dbReference>
<evidence type="ECO:0000256" key="7">
    <source>
        <dbReference type="PROSITE-ProRule" id="PRU00042"/>
    </source>
</evidence>
<keyword evidence="6" id="KW-0539">Nucleus</keyword>
<evidence type="ECO:0000313" key="10">
    <source>
        <dbReference type="Proteomes" id="UP001460270"/>
    </source>
</evidence>
<evidence type="ECO:0000256" key="5">
    <source>
        <dbReference type="ARBA" id="ARBA00022833"/>
    </source>
</evidence>
<organism evidence="9 10">
    <name type="scientific">Mugilogobius chulae</name>
    <name type="common">yellowstripe goby</name>
    <dbReference type="NCBI Taxonomy" id="88201"/>
    <lineage>
        <taxon>Eukaryota</taxon>
        <taxon>Metazoa</taxon>
        <taxon>Chordata</taxon>
        <taxon>Craniata</taxon>
        <taxon>Vertebrata</taxon>
        <taxon>Euteleostomi</taxon>
        <taxon>Actinopterygii</taxon>
        <taxon>Neopterygii</taxon>
        <taxon>Teleostei</taxon>
        <taxon>Neoteleostei</taxon>
        <taxon>Acanthomorphata</taxon>
        <taxon>Gobiaria</taxon>
        <taxon>Gobiiformes</taxon>
        <taxon>Gobioidei</taxon>
        <taxon>Gobiidae</taxon>
        <taxon>Gobionellinae</taxon>
        <taxon>Mugilogobius</taxon>
    </lineage>
</organism>
<name>A0AAW0PD41_9GOBI</name>
<dbReference type="InterPro" id="IPR013087">
    <property type="entry name" value="Znf_C2H2_type"/>
</dbReference>
<proteinExistence type="predicted"/>
<evidence type="ECO:0000256" key="6">
    <source>
        <dbReference type="ARBA" id="ARBA00023242"/>
    </source>
</evidence>
<protein>
    <recommendedName>
        <fullName evidence="8">C2H2-type domain-containing protein</fullName>
    </recommendedName>
</protein>
<dbReference type="PROSITE" id="PS00028">
    <property type="entry name" value="ZINC_FINGER_C2H2_1"/>
    <property type="match status" value="1"/>
</dbReference>
<accession>A0AAW0PD41</accession>
<feature type="domain" description="C2H2-type" evidence="8">
    <location>
        <begin position="103"/>
        <end position="130"/>
    </location>
</feature>
<dbReference type="AlphaFoldDB" id="A0AAW0PD41"/>
<feature type="domain" description="C2H2-type" evidence="8">
    <location>
        <begin position="131"/>
        <end position="159"/>
    </location>
</feature>
<dbReference type="GO" id="GO:0008270">
    <property type="term" value="F:zinc ion binding"/>
    <property type="evidence" value="ECO:0007669"/>
    <property type="project" value="UniProtKB-KW"/>
</dbReference>
<evidence type="ECO:0000313" key="9">
    <source>
        <dbReference type="EMBL" id="KAK7921917.1"/>
    </source>
</evidence>
<evidence type="ECO:0000256" key="2">
    <source>
        <dbReference type="ARBA" id="ARBA00022723"/>
    </source>
</evidence>
<dbReference type="SMART" id="SM00355">
    <property type="entry name" value="ZnF_C2H2"/>
    <property type="match status" value="3"/>
</dbReference>